<dbReference type="GO" id="GO:0006886">
    <property type="term" value="P:intracellular protein transport"/>
    <property type="evidence" value="ECO:0007669"/>
    <property type="project" value="InterPro"/>
</dbReference>
<dbReference type="SMART" id="SM01356">
    <property type="entry name" value="AP4E_app_platf"/>
    <property type="match status" value="1"/>
</dbReference>
<dbReference type="InterPro" id="IPR017109">
    <property type="entry name" value="AP4_complex_esu"/>
</dbReference>
<evidence type="ECO:0000256" key="2">
    <source>
        <dbReference type="ARBA" id="ARBA00006613"/>
    </source>
</evidence>
<feature type="region of interest" description="Disordered" evidence="6">
    <location>
        <begin position="146"/>
        <end position="191"/>
    </location>
</feature>
<evidence type="ECO:0000256" key="1">
    <source>
        <dbReference type="ARBA" id="ARBA00004184"/>
    </source>
</evidence>
<dbReference type="SUPFAM" id="SSF48371">
    <property type="entry name" value="ARM repeat"/>
    <property type="match status" value="1"/>
</dbReference>
<gene>
    <name evidence="9" type="primary">AP4E1</name>
</gene>
<dbReference type="AlphaFoldDB" id="A0A6P6C7Z0"/>
<evidence type="ECO:0000256" key="6">
    <source>
        <dbReference type="SAM" id="MobiDB-lite"/>
    </source>
</evidence>
<evidence type="ECO:0000259" key="7">
    <source>
        <dbReference type="SMART" id="SM01356"/>
    </source>
</evidence>
<evidence type="ECO:0000256" key="5">
    <source>
        <dbReference type="ARBA" id="ARBA00023136"/>
    </source>
</evidence>
<dbReference type="GO" id="GO:0030124">
    <property type="term" value="C:AP-4 adaptor complex"/>
    <property type="evidence" value="ECO:0007669"/>
    <property type="project" value="InterPro"/>
</dbReference>
<name>A0A6P6C7Z0_PTEVA</name>
<sequence length="1223" mass="136319">MSDIVEKTLTALPGLFLQNQGLGGPAAGKASFSSRLGGLVRGITALTSKHEEEKLIQQELSNLKATVSAPTTTLKMMKECMVRLIYCEMLGYDASFGYIHAIKLAQQGNLLEKRVGYLAVSLFLHESHELLLLLVNTVVKEVPTEAGQAAGQGPGMKPGGDPSADGGGGGDERHSGEDADGPAGTLPAEPGAWWARGRQGVFLFTTGRPCPRHHRAHLQARRCRPGGEVRDAQGTSPRLEALVRRRADGARPPAGLRDSDCISFFIFREIIRRKAVLALYKFHLIAPNQVQHIHIKFQKALCDRDVGVMAASLHIYLKMIKENSSGYKDLTGSFVTILKQVVGGKLPVDFNYHSVPAPWLQIQLLRILGLLGKDDQRTSELMYDVLDESLRRAELNHNVTYAILFECVHTVYSIYPKSELLEKAAKCIGKFVLSPKINLKYLGLKALTYVIQQDPTLALQHQMTIIECLDHPDPIIKRETLELLYRITNAQNVTVIVQKMLEYLHQSKEEYIIINLVGKIAELAEKYAPDNAWFIQTMNAVFSVGGDVMHPDIPNNFLRLLAEGFEDETEDQQLRLYAVQSYLTLLDVENVFYPQRFLQVMSWVLGEYSYLLDKETPEEVITKLYGLLMNDTTSSETKAWLIAAVTKLTPQAHSSSIVESLIQEFTVSLDTCMRQHAFELKHLHENVEFMKSLLPVNKSCEDMVVDASLSFLDGYVAEELSQGAAPYKPHHQRQEEKLSQEKVLNFEPYGLSFSSGFTGRQSPAGISLGSDISGNSAETGLKETNSLKLEGIKKLWGKEGYLPKKESKTGDETEAPPVSQESIMLENVDQTTAKKDQSQVLTQSKEEKEKQLLASSLFVGLGSESTINLLGKADNVSHKFKRKSKVKETKTEETTSAYNTTCPSFSSLSSVTYEDYYLDNLQDRGDKELNKFTLSSELLDSESLTELPLVEKLSNCRLSKPSLFADNNMEVFHPPQFTAASVGNEISLDSSLLEETAEHMHSDLIDVCNDENMSVSSYKIWKDDCLLMVWSVSNKGSSELKSANLEIAPAENFKITEQPGCCLPVIETENTKIFQYSVQIEKPFTEGNLSGFINYQMMDTHAVQLEFSVNLSLLDFIRPLKISTEDFGQLWLSFANDVKQNVKISDSQAALPSALKTLQQKLRLHVVDIIGKEGLLACQLLPSIPCLLHFRVHGDVLALWFRSSCPTLPDYLLYQCQKVMEGS</sequence>
<evidence type="ECO:0000313" key="8">
    <source>
        <dbReference type="Proteomes" id="UP000515202"/>
    </source>
</evidence>
<dbReference type="Pfam" id="PF14807">
    <property type="entry name" value="AP4E_app_platf"/>
    <property type="match status" value="1"/>
</dbReference>
<keyword evidence="3" id="KW-0813">Transport</keyword>
<evidence type="ECO:0000256" key="3">
    <source>
        <dbReference type="ARBA" id="ARBA00022448"/>
    </source>
</evidence>
<dbReference type="InterPro" id="IPR050840">
    <property type="entry name" value="Adaptor_Complx_Large_Subunit"/>
</dbReference>
<dbReference type="Proteomes" id="UP000515202">
    <property type="component" value="Unplaced"/>
</dbReference>
<dbReference type="InterPro" id="IPR002553">
    <property type="entry name" value="Clathrin/coatomer_adapt-like_N"/>
</dbReference>
<evidence type="ECO:0000256" key="4">
    <source>
        <dbReference type="ARBA" id="ARBA00022927"/>
    </source>
</evidence>
<keyword evidence="5" id="KW-0472">Membrane</keyword>
<comment type="similarity">
    <text evidence="2">Belongs to the adaptor complexes large subunit family.</text>
</comment>
<dbReference type="PANTHER" id="PTHR22780">
    <property type="entry name" value="ADAPTIN, ALPHA/GAMMA/EPSILON"/>
    <property type="match status" value="1"/>
</dbReference>
<evidence type="ECO:0000313" key="9">
    <source>
        <dbReference type="RefSeq" id="XP_023383486.1"/>
    </source>
</evidence>
<dbReference type="Gene3D" id="1.25.10.10">
    <property type="entry name" value="Leucine-rich Repeat Variant"/>
    <property type="match status" value="2"/>
</dbReference>
<dbReference type="KEGG" id="pvp:105288817"/>
<comment type="subcellular location">
    <subcellularLocation>
        <location evidence="1">Endomembrane system</location>
        <topology evidence="1">Peripheral membrane protein</topology>
    </subcellularLocation>
</comment>
<accession>A0A6P6C7Z0</accession>
<dbReference type="GO" id="GO:0016192">
    <property type="term" value="P:vesicle-mediated transport"/>
    <property type="evidence" value="ECO:0007669"/>
    <property type="project" value="InterPro"/>
</dbReference>
<organism evidence="8 9">
    <name type="scientific">Pteropus vampyrus</name>
    <name type="common">Large flying fox</name>
    <dbReference type="NCBI Taxonomy" id="132908"/>
    <lineage>
        <taxon>Eukaryota</taxon>
        <taxon>Metazoa</taxon>
        <taxon>Chordata</taxon>
        <taxon>Craniata</taxon>
        <taxon>Vertebrata</taxon>
        <taxon>Euteleostomi</taxon>
        <taxon>Mammalia</taxon>
        <taxon>Eutheria</taxon>
        <taxon>Laurasiatheria</taxon>
        <taxon>Chiroptera</taxon>
        <taxon>Yinpterochiroptera</taxon>
        <taxon>Pteropodoidea</taxon>
        <taxon>Pteropodidae</taxon>
        <taxon>Pteropodinae</taxon>
        <taxon>Pteropus</taxon>
    </lineage>
</organism>
<keyword evidence="4" id="KW-0653">Protein transport</keyword>
<dbReference type="RefSeq" id="XP_023383486.1">
    <property type="nucleotide sequence ID" value="XM_023527718.1"/>
</dbReference>
<reference evidence="9" key="1">
    <citation type="submission" date="2025-08" db="UniProtKB">
        <authorList>
            <consortium name="RefSeq"/>
        </authorList>
    </citation>
    <scope>IDENTIFICATION</scope>
    <source>
        <tissue evidence="9">Kidney</tissue>
    </source>
</reference>
<proteinExistence type="inferred from homology"/>
<dbReference type="InterPro" id="IPR011989">
    <property type="entry name" value="ARM-like"/>
</dbReference>
<keyword evidence="8" id="KW-1185">Reference proteome</keyword>
<dbReference type="InterPro" id="IPR028269">
    <property type="entry name" value="AP4E1_C"/>
</dbReference>
<protein>
    <submittedName>
        <fullName evidence="9">AP-4 complex subunit epsilon-1</fullName>
    </submittedName>
</protein>
<dbReference type="PIRSF" id="PIRSF037097">
    <property type="entry name" value="AP4_complex_epsilon"/>
    <property type="match status" value="1"/>
</dbReference>
<dbReference type="GO" id="GO:0012505">
    <property type="term" value="C:endomembrane system"/>
    <property type="evidence" value="ECO:0007669"/>
    <property type="project" value="UniProtKB-SubCell"/>
</dbReference>
<dbReference type="Pfam" id="PF01602">
    <property type="entry name" value="Adaptin_N"/>
    <property type="match status" value="2"/>
</dbReference>
<dbReference type="OrthoDB" id="29308at2759"/>
<dbReference type="GeneID" id="105288817"/>
<dbReference type="InterPro" id="IPR016024">
    <property type="entry name" value="ARM-type_fold"/>
</dbReference>
<feature type="domain" description="AP-4 complex subunit epsilon-1 C-terminal" evidence="7">
    <location>
        <begin position="1118"/>
        <end position="1221"/>
    </location>
</feature>
<dbReference type="CTD" id="23431"/>